<keyword evidence="4" id="KW-1185">Reference proteome</keyword>
<organism evidence="3 4">
    <name type="scientific">Cylindrospermum stagnale PCC 7417</name>
    <dbReference type="NCBI Taxonomy" id="56107"/>
    <lineage>
        <taxon>Bacteria</taxon>
        <taxon>Bacillati</taxon>
        <taxon>Cyanobacteriota</taxon>
        <taxon>Cyanophyceae</taxon>
        <taxon>Nostocales</taxon>
        <taxon>Nostocaceae</taxon>
        <taxon>Cylindrospermum</taxon>
    </lineage>
</organism>
<dbReference type="STRING" id="56107.Cylst_6168"/>
<reference evidence="3 4" key="1">
    <citation type="submission" date="2012-06" db="EMBL/GenBank/DDBJ databases">
        <title>Finished chromosome of genome of Cylindrospermum stagnale PCC 7417.</title>
        <authorList>
            <consortium name="US DOE Joint Genome Institute"/>
            <person name="Gugger M."/>
            <person name="Coursin T."/>
            <person name="Rippka R."/>
            <person name="Tandeau De Marsac N."/>
            <person name="Huntemann M."/>
            <person name="Wei C.-L."/>
            <person name="Han J."/>
            <person name="Detter J.C."/>
            <person name="Han C."/>
            <person name="Tapia R."/>
            <person name="Chen A."/>
            <person name="Kyrpides N."/>
            <person name="Mavromatis K."/>
            <person name="Markowitz V."/>
            <person name="Szeto E."/>
            <person name="Ivanova N."/>
            <person name="Pagani I."/>
            <person name="Pati A."/>
            <person name="Goodwin L."/>
            <person name="Nordberg H.P."/>
            <person name="Cantor M.N."/>
            <person name="Hua S.X."/>
            <person name="Woyke T."/>
            <person name="Kerfeld C.A."/>
        </authorList>
    </citation>
    <scope>NUCLEOTIDE SEQUENCE [LARGE SCALE GENOMIC DNA]</scope>
    <source>
        <strain evidence="3 4">PCC 7417</strain>
    </source>
</reference>
<sequence length="523" mass="59540">MKEDRKMKAITFLLRTKQPILATSFQGDPNSDVSYSYIPGSMIRGALISRYLNSYGLQNSDILIDPKIRDLFFDDSTRYLNAYISSQEGKRTYPTLLSWRKEKGVEFNNESDSRMIFYDFSIARPKLDSPKTVGEAFWVEESGYTTLYHVARRINIHNLRDRSKGRSTESEGEIFRYDAIDAGQTFQGVILCDEANEEIICNLLSPSDIWLGGSRSAGYGHVEISQVNSCDSWNEVGIPSENRISDNILKVTLLSDLILRDEWGQYAAIPPTNLLSEVLEIYLDKPRSAYMDSIFIGGFNRKWGLPIPQVLAVKAGSVFVYENAQINPEKINILETEGIGERREEGFGRVAVNWCTEKKITAKKPQIKVTLTKPQFKTPESCELAREIGERILRQKLEQLLLTQIELHRLQVNQMTNSQLSRLIIVARQALDKNSREPLDSLFSQLTQNARSQYEGTKLGNQSLKKTIKQWLDSPRKWMGTEIQDILIGDEKCSLSDSLAMEYTLRLIMAVAKNATKEKADEQ</sequence>
<dbReference type="EMBL" id="CP003642">
    <property type="protein sequence ID" value="AFZ28134.1"/>
    <property type="molecule type" value="Genomic_DNA"/>
</dbReference>
<protein>
    <submittedName>
        <fullName evidence="3">RAMP superfamily protein</fullName>
    </submittedName>
</protein>
<dbReference type="eggNOG" id="COG1337">
    <property type="taxonomic scope" value="Bacteria"/>
</dbReference>
<keyword evidence="1" id="KW-0051">Antiviral defense</keyword>
<evidence type="ECO:0000313" key="4">
    <source>
        <dbReference type="Proteomes" id="UP000010475"/>
    </source>
</evidence>
<dbReference type="HOGENOM" id="CLU_512717_0_0_3"/>
<evidence type="ECO:0000259" key="2">
    <source>
        <dbReference type="Pfam" id="PF03787"/>
    </source>
</evidence>
<dbReference type="PATRIC" id="fig|56107.3.peg.6776"/>
<evidence type="ECO:0000313" key="3">
    <source>
        <dbReference type="EMBL" id="AFZ28134.1"/>
    </source>
</evidence>
<evidence type="ECO:0000256" key="1">
    <source>
        <dbReference type="ARBA" id="ARBA00023118"/>
    </source>
</evidence>
<dbReference type="InterPro" id="IPR005537">
    <property type="entry name" value="RAMP_III_fam"/>
</dbReference>
<dbReference type="KEGG" id="csg:Cylst_6168"/>
<feature type="domain" description="CRISPR type III-associated protein" evidence="2">
    <location>
        <begin position="29"/>
        <end position="223"/>
    </location>
</feature>
<dbReference type="GO" id="GO:0051607">
    <property type="term" value="P:defense response to virus"/>
    <property type="evidence" value="ECO:0007669"/>
    <property type="project" value="UniProtKB-KW"/>
</dbReference>
<dbReference type="Pfam" id="PF03787">
    <property type="entry name" value="RAMPs"/>
    <property type="match status" value="1"/>
</dbReference>
<dbReference type="AlphaFoldDB" id="K9X7Q3"/>
<accession>K9X7Q3</accession>
<proteinExistence type="predicted"/>
<dbReference type="Proteomes" id="UP000010475">
    <property type="component" value="Chromosome"/>
</dbReference>
<gene>
    <name evidence="3" type="ORF">Cylst_6168</name>
</gene>
<name>K9X7Q3_9NOST</name>